<evidence type="ECO:0000313" key="2">
    <source>
        <dbReference type="EMBL" id="GAG98031.1"/>
    </source>
</evidence>
<dbReference type="InterPro" id="IPR001584">
    <property type="entry name" value="Integrase_cat-core"/>
</dbReference>
<feature type="non-terminal residue" evidence="2">
    <location>
        <position position="198"/>
    </location>
</feature>
<dbReference type="InterPro" id="IPR036397">
    <property type="entry name" value="RNaseH_sf"/>
</dbReference>
<feature type="domain" description="Integrase catalytic" evidence="1">
    <location>
        <begin position="1"/>
        <end position="181"/>
    </location>
</feature>
<dbReference type="Gene3D" id="3.30.420.10">
    <property type="entry name" value="Ribonuclease H-like superfamily/Ribonuclease H"/>
    <property type="match status" value="1"/>
</dbReference>
<dbReference type="PANTHER" id="PTHR35004">
    <property type="entry name" value="TRANSPOSASE RV3428C-RELATED"/>
    <property type="match status" value="1"/>
</dbReference>
<dbReference type="PROSITE" id="PS50994">
    <property type="entry name" value="INTEGRASE"/>
    <property type="match status" value="1"/>
</dbReference>
<reference evidence="2" key="1">
    <citation type="journal article" date="2014" name="Front. Microbiol.">
        <title>High frequency of phylogenetically diverse reductive dehalogenase-homologous genes in deep subseafloor sedimentary metagenomes.</title>
        <authorList>
            <person name="Kawai M."/>
            <person name="Futagami T."/>
            <person name="Toyoda A."/>
            <person name="Takaki Y."/>
            <person name="Nishi S."/>
            <person name="Hori S."/>
            <person name="Arai W."/>
            <person name="Tsubouchi T."/>
            <person name="Morono Y."/>
            <person name="Uchiyama I."/>
            <person name="Ito T."/>
            <person name="Fujiyama A."/>
            <person name="Inagaki F."/>
            <person name="Takami H."/>
        </authorList>
    </citation>
    <scope>NUCLEOTIDE SEQUENCE</scope>
    <source>
        <strain evidence="2">Expedition CK06-06</strain>
    </source>
</reference>
<proteinExistence type="predicted"/>
<dbReference type="InterPro" id="IPR012337">
    <property type="entry name" value="RNaseH-like_sf"/>
</dbReference>
<comment type="caution">
    <text evidence="2">The sequence shown here is derived from an EMBL/GenBank/DDBJ whole genome shotgun (WGS) entry which is preliminary data.</text>
</comment>
<protein>
    <recommendedName>
        <fullName evidence="1">Integrase catalytic domain-containing protein</fullName>
    </recommendedName>
</protein>
<organism evidence="2">
    <name type="scientific">marine sediment metagenome</name>
    <dbReference type="NCBI Taxonomy" id="412755"/>
    <lineage>
        <taxon>unclassified sequences</taxon>
        <taxon>metagenomes</taxon>
        <taxon>ecological metagenomes</taxon>
    </lineage>
</organism>
<sequence length="198" mass="22766">MLLQIDGSRHDWLEGRGAYLTLIGAIDDATGKVPYALFREQEDAQGYFLMLHQIVDSCGIPMALYHDRHGIFEHSKREPETLEEELEGRKKPTQFGRLMEELGIASIPSYSPQARGRIERLWGTFQDRLVSELRLAHARSLKEANQVLWDFLPRYNKRFVVSAVQLGSAFRQPEEGFNPDGVFCFKYHRVVGTDNVVR</sequence>
<evidence type="ECO:0000259" key="1">
    <source>
        <dbReference type="PROSITE" id="PS50994"/>
    </source>
</evidence>
<dbReference type="SUPFAM" id="SSF53098">
    <property type="entry name" value="Ribonuclease H-like"/>
    <property type="match status" value="1"/>
</dbReference>
<gene>
    <name evidence="2" type="ORF">S01H4_47297</name>
</gene>
<dbReference type="GO" id="GO:0003676">
    <property type="term" value="F:nucleic acid binding"/>
    <property type="evidence" value="ECO:0007669"/>
    <property type="project" value="InterPro"/>
</dbReference>
<accession>X1DNP2</accession>
<dbReference type="AlphaFoldDB" id="X1DNP2"/>
<dbReference type="PANTHER" id="PTHR35004:SF7">
    <property type="entry name" value="INTEGRASE PROTEIN"/>
    <property type="match status" value="1"/>
</dbReference>
<name>X1DNP2_9ZZZZ</name>
<dbReference type="GO" id="GO:0015074">
    <property type="term" value="P:DNA integration"/>
    <property type="evidence" value="ECO:0007669"/>
    <property type="project" value="InterPro"/>
</dbReference>
<dbReference type="EMBL" id="BART01026533">
    <property type="protein sequence ID" value="GAG98031.1"/>
    <property type="molecule type" value="Genomic_DNA"/>
</dbReference>